<name>A0A6C0CI65_9ZZZZ</name>
<reference evidence="2" key="1">
    <citation type="journal article" date="2020" name="Nature">
        <title>Giant virus diversity and host interactions through global metagenomics.</title>
        <authorList>
            <person name="Schulz F."/>
            <person name="Roux S."/>
            <person name="Paez-Espino D."/>
            <person name="Jungbluth S."/>
            <person name="Walsh D.A."/>
            <person name="Denef V.J."/>
            <person name="McMahon K.D."/>
            <person name="Konstantinidis K.T."/>
            <person name="Eloe-Fadrosh E.A."/>
            <person name="Kyrpides N.C."/>
            <person name="Woyke T."/>
        </authorList>
    </citation>
    <scope>NUCLEOTIDE SEQUENCE</scope>
    <source>
        <strain evidence="2">GVMAG-M-3300021120-1</strain>
    </source>
</reference>
<feature type="compositionally biased region" description="Basic residues" evidence="1">
    <location>
        <begin position="78"/>
        <end position="92"/>
    </location>
</feature>
<organism evidence="2">
    <name type="scientific">viral metagenome</name>
    <dbReference type="NCBI Taxonomy" id="1070528"/>
    <lineage>
        <taxon>unclassified sequences</taxon>
        <taxon>metagenomes</taxon>
        <taxon>organismal metagenomes</taxon>
    </lineage>
</organism>
<sequence length="92" mass="10338">MAGAWLAHVKKTMKSMAGQKKSMGKKWFSHVLKAAKKTYKKHGGADSDSDDDKKSFGPMTVRRGGDDDKKSFGPMTVRKTRGGRRTRRHSRK</sequence>
<protein>
    <submittedName>
        <fullName evidence="2">Uncharacterized protein</fullName>
    </submittedName>
</protein>
<evidence type="ECO:0000313" key="2">
    <source>
        <dbReference type="EMBL" id="QHT03847.1"/>
    </source>
</evidence>
<accession>A0A6C0CI65</accession>
<dbReference type="AlphaFoldDB" id="A0A6C0CI65"/>
<dbReference type="EMBL" id="MN739418">
    <property type="protein sequence ID" value="QHT03847.1"/>
    <property type="molecule type" value="Genomic_DNA"/>
</dbReference>
<feature type="region of interest" description="Disordered" evidence="1">
    <location>
        <begin position="38"/>
        <end position="92"/>
    </location>
</feature>
<proteinExistence type="predicted"/>
<evidence type="ECO:0000256" key="1">
    <source>
        <dbReference type="SAM" id="MobiDB-lite"/>
    </source>
</evidence>